<dbReference type="OrthoDB" id="3643at2759"/>
<evidence type="ECO:0000313" key="8">
    <source>
        <dbReference type="Proteomes" id="UP001150538"/>
    </source>
</evidence>
<comment type="caution">
    <text evidence="7">The sequence shown here is derived from an EMBL/GenBank/DDBJ whole genome shotgun (WGS) entry which is preliminary data.</text>
</comment>
<dbReference type="Pfam" id="PF05378">
    <property type="entry name" value="Hydant_A_N"/>
    <property type="match status" value="1"/>
</dbReference>
<dbReference type="InterPro" id="IPR049517">
    <property type="entry name" value="ACX-like_C"/>
</dbReference>
<dbReference type="GO" id="GO:0006749">
    <property type="term" value="P:glutathione metabolic process"/>
    <property type="evidence" value="ECO:0007669"/>
    <property type="project" value="TreeGrafter"/>
</dbReference>
<dbReference type="Pfam" id="PF02538">
    <property type="entry name" value="Hydantoinase_B"/>
    <property type="match status" value="1"/>
</dbReference>
<dbReference type="GO" id="GO:0017168">
    <property type="term" value="F:5-oxoprolinase (ATP-hydrolyzing) activity"/>
    <property type="evidence" value="ECO:0007669"/>
    <property type="project" value="TreeGrafter"/>
</dbReference>
<feature type="compositionally biased region" description="Basic and acidic residues" evidence="2">
    <location>
        <begin position="1298"/>
        <end position="1310"/>
    </location>
</feature>
<dbReference type="PANTHER" id="PTHR11365">
    <property type="entry name" value="5-OXOPROLINASE RELATED"/>
    <property type="match status" value="1"/>
</dbReference>
<dbReference type="InterPro" id="IPR045079">
    <property type="entry name" value="Oxoprolinase-like"/>
</dbReference>
<dbReference type="PANTHER" id="PTHR11365:SF2">
    <property type="entry name" value="5-OXOPROLINASE"/>
    <property type="match status" value="1"/>
</dbReference>
<organism evidence="7 8">
    <name type="scientific">Mycoemilia scoparia</name>
    <dbReference type="NCBI Taxonomy" id="417184"/>
    <lineage>
        <taxon>Eukaryota</taxon>
        <taxon>Fungi</taxon>
        <taxon>Fungi incertae sedis</taxon>
        <taxon>Zoopagomycota</taxon>
        <taxon>Kickxellomycotina</taxon>
        <taxon>Kickxellomycetes</taxon>
        <taxon>Kickxellales</taxon>
        <taxon>Kickxellaceae</taxon>
        <taxon>Mycoemilia</taxon>
    </lineage>
</organism>
<comment type="similarity">
    <text evidence="1">Belongs to the oxoprolinase family.</text>
</comment>
<evidence type="ECO:0000259" key="4">
    <source>
        <dbReference type="Pfam" id="PF02538"/>
    </source>
</evidence>
<feature type="region of interest" description="Disordered" evidence="2">
    <location>
        <begin position="1287"/>
        <end position="1310"/>
    </location>
</feature>
<feature type="domain" description="Hydantoinase B/oxoprolinase" evidence="4">
    <location>
        <begin position="780"/>
        <end position="1346"/>
    </location>
</feature>
<dbReference type="Proteomes" id="UP001150538">
    <property type="component" value="Unassembled WGS sequence"/>
</dbReference>
<evidence type="ECO:0000259" key="3">
    <source>
        <dbReference type="Pfam" id="PF01968"/>
    </source>
</evidence>
<reference evidence="7" key="1">
    <citation type="submission" date="2022-07" db="EMBL/GenBank/DDBJ databases">
        <title>Phylogenomic reconstructions and comparative analyses of Kickxellomycotina fungi.</title>
        <authorList>
            <person name="Reynolds N.K."/>
            <person name="Stajich J.E."/>
            <person name="Barry K."/>
            <person name="Grigoriev I.V."/>
            <person name="Crous P."/>
            <person name="Smith M.E."/>
        </authorList>
    </citation>
    <scope>NUCLEOTIDE SEQUENCE</scope>
    <source>
        <strain evidence="7">NBRC 100468</strain>
    </source>
</reference>
<dbReference type="Pfam" id="PF01968">
    <property type="entry name" value="Hydantoinase_A"/>
    <property type="match status" value="1"/>
</dbReference>
<dbReference type="GO" id="GO:0005829">
    <property type="term" value="C:cytosol"/>
    <property type="evidence" value="ECO:0007669"/>
    <property type="project" value="TreeGrafter"/>
</dbReference>
<dbReference type="EMBL" id="JANBPU010000001">
    <property type="protein sequence ID" value="KAJ1922242.1"/>
    <property type="molecule type" value="Genomic_DNA"/>
</dbReference>
<dbReference type="InterPro" id="IPR003692">
    <property type="entry name" value="Hydantoinase_B"/>
</dbReference>
<evidence type="ECO:0000313" key="7">
    <source>
        <dbReference type="EMBL" id="KAJ1922242.1"/>
    </source>
</evidence>
<evidence type="ECO:0000256" key="2">
    <source>
        <dbReference type="SAM" id="MobiDB-lite"/>
    </source>
</evidence>
<sequence length="1347" mass="146027">MGQDNKIRENSIDCFIDRGGTFTDCIASYDVPPSKENPSGQKIVTLKLLSEDPAHYPDAPQEGIRQILELVTGETFPRDKPLDTRYLRSIRMGTTVATNALLERKGTPCALVITKGFKDLLKIGNQARPKIFDLSISRPDVIYTKVVEVDERVTLVGYANNPQGTYSGVDLNDPTLIKGVSGEYLRVLQPPNLDAIKKDLQEVHDSGIRSVAICLIHSYTFPDHEKKIADIAREIGFTHITQSSQLMPMIKVVPRAHSATADAYLTPCIRRYIDGFVSGFDEYLKERVRVDFMQSDGGLAPMDGFSGLRAILSGPAAGVVGYAMTSYSNDIKVPVIGFDMGGTSTDVSRFDGRFDHVYETSIAGVAIQAPQLDINTVAAGGGSRLFFRNGLYVVGPESAGAHPGPACYRKGGPLTVTDANLLLGRLQPDLFPAIFGPNEDQKLDYQATRSLFEEMLPNIVEHTGSGQISVEQAAFGFLKVANEAMCRPIRALTEAKGHDASHHILACFGGAGGQHACSVAANLGIKKVFVHRFASVLSAYGLSLAEVVHEEQIPSSAIYSEHAITDLRSRAESLKEKCEQALSGQGFSKEKGHIATEIFLNMRYKGTDTALMIPQPPDIVDGQRSWSFLEAFEDAYQQEFGFKLTNRDVIVDDIRVRGAGSSSGVSTETVYDEMKVLERVPVTGILSDQLSIKQVDVYFEGGHQKTNIYSLGNMAPGHVIPGPAILLDNNSTILIEPGWEGLVTKSQIVLNFGEWANYLDTGKEKAQMWSKPKIRTDVIDPIQLSVFGHRFMSIAEQMGRTLQKTSISTNIKERLDFSCALFSPDGGLVANAPHIPVHLGSMSHAVRFQMALWEGKLKDGDVLVTNHPQAGGSHLPDITVITPVFDGGNILFFVASRGHHADIGGISPGSMPPHSKELFQEGASIVGLKLVESGQFQEKSILKALVDDPAKYPGCSGTRCIKDVISDLKAQVAANHHGINLLRQLVNEYGLDVVQAYMVFIQKNAEDAVRELLKAKFKEVDGKPLHANDNMDDGSAINLKVTLDNNGDGSATFDFTGTSPQVYANTNAPPSVTYSAIIYSLRCMINSDLPLNQGCLAPVKVIIPERSFLNPSSVAAVVGGNVLTSQRLVDVILKAFGACAASQGCMNNLTFGIPAMVNEKGKRIDGWGYYETIAGGSGAGPAWDGQSGVHTHMTNTRITDPEIFERRYPVILHQFGLREGSGGNGLHRGGDGCIRDIEFLLPMEVSLLCERRVFSPYGLNGGENGQKGLNVWRRLIPKHKLNPLSPTAAAATAAQKTDYGKEDVSNGSNKDELSFQDLSLGGKNTVWVRSGDHIIINSPGGGGWGKK</sequence>
<protein>
    <recommendedName>
        <fullName evidence="9">5-oxoprolinase</fullName>
    </recommendedName>
</protein>
<feature type="domain" description="Acetophenone carboxylase-like C-terminal" evidence="6">
    <location>
        <begin position="563"/>
        <end position="747"/>
    </location>
</feature>
<keyword evidence="8" id="KW-1185">Reference proteome</keyword>
<accession>A0A9W8DX28</accession>
<name>A0A9W8DX28_9FUNG</name>
<gene>
    <name evidence="7" type="ORF">H4219_000104</name>
</gene>
<evidence type="ECO:0008006" key="9">
    <source>
        <dbReference type="Google" id="ProtNLM"/>
    </source>
</evidence>
<feature type="domain" description="Hydantoinase/oxoprolinase N-terminal" evidence="5">
    <location>
        <begin position="15"/>
        <end position="236"/>
    </location>
</feature>
<evidence type="ECO:0000259" key="6">
    <source>
        <dbReference type="Pfam" id="PF19278"/>
    </source>
</evidence>
<proteinExistence type="inferred from homology"/>
<evidence type="ECO:0000256" key="1">
    <source>
        <dbReference type="ARBA" id="ARBA00010403"/>
    </source>
</evidence>
<dbReference type="InterPro" id="IPR002821">
    <property type="entry name" value="Hydantoinase_A"/>
</dbReference>
<evidence type="ECO:0000259" key="5">
    <source>
        <dbReference type="Pfam" id="PF05378"/>
    </source>
</evidence>
<dbReference type="Pfam" id="PF19278">
    <property type="entry name" value="Hydant_A_C"/>
    <property type="match status" value="1"/>
</dbReference>
<feature type="domain" description="Hydantoinase A/oxoprolinase" evidence="3">
    <location>
        <begin position="255"/>
        <end position="550"/>
    </location>
</feature>
<dbReference type="InterPro" id="IPR008040">
    <property type="entry name" value="Hydant_A_N"/>
</dbReference>